<dbReference type="NCBIfam" id="NF000940">
    <property type="entry name" value="PRK00094.1-2"/>
    <property type="match status" value="1"/>
</dbReference>
<evidence type="ECO:0000259" key="19">
    <source>
        <dbReference type="Pfam" id="PF07479"/>
    </source>
</evidence>
<dbReference type="PANTHER" id="PTHR11728">
    <property type="entry name" value="GLYCEROL-3-PHOSPHATE DEHYDROGENASE"/>
    <property type="match status" value="1"/>
</dbReference>
<comment type="similarity">
    <text evidence="1 13 17">Belongs to the NAD-dependent glycerol-3-phosphate dehydrogenase family.</text>
</comment>
<dbReference type="FunFam" id="1.10.1040.10:FF:000001">
    <property type="entry name" value="Glycerol-3-phosphate dehydrogenase [NAD(P)+]"/>
    <property type="match status" value="1"/>
</dbReference>
<dbReference type="NCBIfam" id="NF000942">
    <property type="entry name" value="PRK00094.1-4"/>
    <property type="match status" value="1"/>
</dbReference>
<feature type="binding site" evidence="13">
    <location>
        <position position="303"/>
    </location>
    <ligand>
        <name>NADPH</name>
        <dbReference type="ChEBI" id="CHEBI:57783"/>
    </ligand>
</feature>
<dbReference type="FunFam" id="3.40.50.720:FF:000019">
    <property type="entry name" value="Glycerol-3-phosphate dehydrogenase [NAD(P)+]"/>
    <property type="match status" value="1"/>
</dbReference>
<evidence type="ECO:0000256" key="7">
    <source>
        <dbReference type="ARBA" id="ARBA00023209"/>
    </source>
</evidence>
<feature type="domain" description="Glycerol-3-phosphate dehydrogenase NAD-dependent C-terminal" evidence="19">
    <location>
        <begin position="202"/>
        <end position="342"/>
    </location>
</feature>
<keyword evidence="13" id="KW-0547">Nucleotide-binding</keyword>
<proteinExistence type="inferred from homology"/>
<dbReference type="InterPro" id="IPR036291">
    <property type="entry name" value="NAD(P)-bd_dom_sf"/>
</dbReference>
<name>A0A370DGU6_9GAMM</name>
<feature type="binding site" evidence="16">
    <location>
        <position position="277"/>
    </location>
    <ligand>
        <name>NAD(+)</name>
        <dbReference type="ChEBI" id="CHEBI:57540"/>
    </ligand>
</feature>
<feature type="active site" description="Proton acceptor" evidence="13 14">
    <location>
        <position position="213"/>
    </location>
</feature>
<evidence type="ECO:0000256" key="9">
    <source>
        <dbReference type="ARBA" id="ARBA00052716"/>
    </source>
</evidence>
<feature type="binding site" evidence="13">
    <location>
        <position position="277"/>
    </location>
    <ligand>
        <name>NADPH</name>
        <dbReference type="ChEBI" id="CHEBI:57783"/>
    </ligand>
</feature>
<feature type="binding site" evidence="16">
    <location>
        <begin position="32"/>
        <end position="37"/>
    </location>
    <ligand>
        <name>NAD(+)</name>
        <dbReference type="ChEBI" id="CHEBI:57540"/>
    </ligand>
</feature>
<keyword evidence="2 13" id="KW-0444">Lipid biosynthesis</keyword>
<feature type="binding site" evidence="13">
    <location>
        <position position="158"/>
    </location>
    <ligand>
        <name>sn-glycerol 3-phosphate</name>
        <dbReference type="ChEBI" id="CHEBI:57597"/>
    </ligand>
</feature>
<dbReference type="InterPro" id="IPR006109">
    <property type="entry name" value="G3P_DH_NAD-dep_C"/>
</dbReference>
<feature type="binding site" evidence="13">
    <location>
        <position position="266"/>
    </location>
    <ligand>
        <name>sn-glycerol 3-phosphate</name>
        <dbReference type="ChEBI" id="CHEBI:57597"/>
    </ligand>
</feature>
<keyword evidence="4 13" id="KW-0560">Oxidoreductase</keyword>
<comment type="catalytic activity">
    <reaction evidence="9">
        <text>sn-glycerol 3-phosphate + NADP(+) = dihydroxyacetone phosphate + NADPH + H(+)</text>
        <dbReference type="Rhea" id="RHEA:11096"/>
        <dbReference type="ChEBI" id="CHEBI:15378"/>
        <dbReference type="ChEBI" id="CHEBI:57597"/>
        <dbReference type="ChEBI" id="CHEBI:57642"/>
        <dbReference type="ChEBI" id="CHEBI:57783"/>
        <dbReference type="ChEBI" id="CHEBI:58349"/>
        <dbReference type="EC" id="1.1.1.94"/>
    </reaction>
    <physiologicalReaction direction="right-to-left" evidence="9">
        <dbReference type="Rhea" id="RHEA:11098"/>
    </physiologicalReaction>
</comment>
<dbReference type="UniPathway" id="UPA00940"/>
<keyword evidence="13" id="KW-0963">Cytoplasm</keyword>
<evidence type="ECO:0000256" key="4">
    <source>
        <dbReference type="ARBA" id="ARBA00023002"/>
    </source>
</evidence>
<comment type="pathway">
    <text evidence="13">Membrane lipid metabolism; glycerophospholipid metabolism.</text>
</comment>
<evidence type="ECO:0000256" key="11">
    <source>
        <dbReference type="ARBA" id="ARBA00069372"/>
    </source>
</evidence>
<evidence type="ECO:0000256" key="8">
    <source>
        <dbReference type="ARBA" id="ARBA00023264"/>
    </source>
</evidence>
<keyword evidence="6 13" id="KW-0443">Lipid metabolism</keyword>
<organism evidence="20 21">
    <name type="scientific">endosymbiont of Escarpia spicata</name>
    <dbReference type="NCBI Taxonomy" id="2200908"/>
    <lineage>
        <taxon>Bacteria</taxon>
        <taxon>Pseudomonadati</taxon>
        <taxon>Pseudomonadota</taxon>
        <taxon>Gammaproteobacteria</taxon>
        <taxon>sulfur-oxidizing symbionts</taxon>
    </lineage>
</organism>
<dbReference type="InterPro" id="IPR011128">
    <property type="entry name" value="G3P_DH_NAD-dep_N"/>
</dbReference>
<evidence type="ECO:0000256" key="15">
    <source>
        <dbReference type="PIRSR" id="PIRSR000114-2"/>
    </source>
</evidence>
<dbReference type="PIRSF" id="PIRSF000114">
    <property type="entry name" value="Glycerol-3-P_dh"/>
    <property type="match status" value="1"/>
</dbReference>
<evidence type="ECO:0000256" key="2">
    <source>
        <dbReference type="ARBA" id="ARBA00022516"/>
    </source>
</evidence>
<dbReference type="GO" id="GO:0051287">
    <property type="term" value="F:NAD binding"/>
    <property type="evidence" value="ECO:0007669"/>
    <property type="project" value="InterPro"/>
</dbReference>
<evidence type="ECO:0000256" key="5">
    <source>
        <dbReference type="ARBA" id="ARBA00023027"/>
    </source>
</evidence>
<keyword evidence="21" id="KW-1185">Reference proteome</keyword>
<feature type="binding site" evidence="13">
    <location>
        <position position="162"/>
    </location>
    <ligand>
        <name>NADPH</name>
        <dbReference type="ChEBI" id="CHEBI:57783"/>
    </ligand>
</feature>
<dbReference type="Proteomes" id="UP000254771">
    <property type="component" value="Unassembled WGS sequence"/>
</dbReference>
<dbReference type="AlphaFoldDB" id="A0A370DGU6"/>
<feature type="binding site" evidence="13">
    <location>
        <position position="278"/>
    </location>
    <ligand>
        <name>sn-glycerol 3-phosphate</name>
        <dbReference type="ChEBI" id="CHEBI:57597"/>
    </ligand>
</feature>
<accession>A0A370DGU6</accession>
<sequence length="354" mass="38040">MPSTSRNRRKKWRKTTVARPIKPSDTSIAVLGAGSWGTALAILLSHNQYDVRLWGHLPEEIERLQQDRQNHQFLPDIPFPESLRPETDLDKTLSGVSEVLVAVPSHAFSSVVQTIAPLLAPGVGVSWATKGFEPGTQRLLSDVASDILQRPELAVISGPTFAGEVARGLPTAVTVASESSAHAERVAAYLHASWFRAYTSHDITGVQVGGASKNVLAIAAGIADGLGFGANTRAALITRGLAEVMRLGQSLGGKTETFMGLAGLGDLVLTCTDNQSRNRRMGLALARGLTIAQAKEEIGQEVEGVQTASEVYQLAHKMGVEMPISEQVYKVLYEGLPPKEAVHSLLDRRQRAED</sequence>
<protein>
    <recommendedName>
        <fullName evidence="11 13">Glycerol-3-phosphate dehydrogenase [NAD(P)+]</fullName>
        <ecNumber evidence="10 13">1.1.1.94</ecNumber>
    </recommendedName>
    <alternativeName>
        <fullName evidence="13">NAD(P)(+)-dependent glycerol-3-phosphate dehydrogenase</fullName>
    </alternativeName>
    <alternativeName>
        <fullName evidence="12 13">NAD(P)H-dependent dihydroxyacetone-phosphate reductase</fullName>
    </alternativeName>
</protein>
<dbReference type="GO" id="GO:0046474">
    <property type="term" value="P:glycerophospholipid biosynthetic process"/>
    <property type="evidence" value="ECO:0007669"/>
    <property type="project" value="TreeGrafter"/>
</dbReference>
<dbReference type="GO" id="GO:0046167">
    <property type="term" value="P:glycerol-3-phosphate biosynthetic process"/>
    <property type="evidence" value="ECO:0007669"/>
    <property type="project" value="UniProtKB-UniRule"/>
</dbReference>
<evidence type="ECO:0000256" key="17">
    <source>
        <dbReference type="RuleBase" id="RU000437"/>
    </source>
</evidence>
<feature type="domain" description="Glycerol-3-phosphate dehydrogenase NAD-dependent N-terminal" evidence="18">
    <location>
        <begin position="27"/>
        <end position="181"/>
    </location>
</feature>
<comment type="subcellular location">
    <subcellularLocation>
        <location evidence="13">Cytoplasm</location>
    </subcellularLocation>
</comment>
<evidence type="ECO:0000256" key="6">
    <source>
        <dbReference type="ARBA" id="ARBA00023098"/>
    </source>
</evidence>
<dbReference type="HAMAP" id="MF_00394">
    <property type="entry name" value="NAD_Glyc3P_dehydrog"/>
    <property type="match status" value="1"/>
</dbReference>
<feature type="binding site" evidence="13">
    <location>
        <position position="130"/>
    </location>
    <ligand>
        <name>NADPH</name>
        <dbReference type="ChEBI" id="CHEBI:57783"/>
    </ligand>
</feature>
<dbReference type="InterPro" id="IPR008927">
    <property type="entry name" value="6-PGluconate_DH-like_C_sf"/>
</dbReference>
<dbReference type="Pfam" id="PF01210">
    <property type="entry name" value="NAD_Gly3P_dh_N"/>
    <property type="match status" value="1"/>
</dbReference>
<dbReference type="InterPro" id="IPR006168">
    <property type="entry name" value="G3P_DH_NAD-dep"/>
</dbReference>
<keyword evidence="8 13" id="KW-1208">Phospholipid metabolism</keyword>
<keyword evidence="5 13" id="KW-0520">NAD</keyword>
<dbReference type="GO" id="GO:0141152">
    <property type="term" value="F:glycerol-3-phosphate dehydrogenase (NAD+) activity"/>
    <property type="evidence" value="ECO:0007669"/>
    <property type="project" value="RHEA"/>
</dbReference>
<keyword evidence="3 13" id="KW-0521">NADP</keyword>
<feature type="binding site" evidence="13">
    <location>
        <position position="56"/>
    </location>
    <ligand>
        <name>NADPH</name>
        <dbReference type="ChEBI" id="CHEBI:57783"/>
    </ligand>
</feature>
<dbReference type="GO" id="GO:0046168">
    <property type="term" value="P:glycerol-3-phosphate catabolic process"/>
    <property type="evidence" value="ECO:0007669"/>
    <property type="project" value="InterPro"/>
</dbReference>
<dbReference type="SUPFAM" id="SSF51735">
    <property type="entry name" value="NAD(P)-binding Rossmann-fold domains"/>
    <property type="match status" value="1"/>
</dbReference>
<dbReference type="GO" id="GO:0141153">
    <property type="term" value="F:glycerol-3-phosphate dehydrogenase (NADP+) activity"/>
    <property type="evidence" value="ECO:0007669"/>
    <property type="project" value="RHEA"/>
</dbReference>
<evidence type="ECO:0000313" key="21">
    <source>
        <dbReference type="Proteomes" id="UP000254771"/>
    </source>
</evidence>
<evidence type="ECO:0000256" key="3">
    <source>
        <dbReference type="ARBA" id="ARBA00022857"/>
    </source>
</evidence>
<dbReference type="GO" id="GO:0005829">
    <property type="term" value="C:cytosol"/>
    <property type="evidence" value="ECO:0007669"/>
    <property type="project" value="TreeGrafter"/>
</dbReference>
<evidence type="ECO:0000259" key="18">
    <source>
        <dbReference type="Pfam" id="PF01210"/>
    </source>
</evidence>
<feature type="binding site" evidence="15">
    <location>
        <position position="130"/>
    </location>
    <ligand>
        <name>substrate</name>
    </ligand>
</feature>
<evidence type="ECO:0000256" key="13">
    <source>
        <dbReference type="HAMAP-Rule" id="MF_00394"/>
    </source>
</evidence>
<reference evidence="20 21" key="1">
    <citation type="journal article" date="2018" name="ISME J.">
        <title>Endosymbiont genomes yield clues of tubeworm success.</title>
        <authorList>
            <person name="Li Y."/>
            <person name="Liles M.R."/>
            <person name="Halanych K.M."/>
        </authorList>
    </citation>
    <scope>NUCLEOTIDE SEQUENCE [LARGE SCALE GENOMIC DNA]</scope>
    <source>
        <strain evidence="20">A1462</strain>
    </source>
</reference>
<dbReference type="EC" id="1.1.1.94" evidence="10 13"/>
<dbReference type="SUPFAM" id="SSF48179">
    <property type="entry name" value="6-phosphogluconate dehydrogenase C-terminal domain-like"/>
    <property type="match status" value="1"/>
</dbReference>
<evidence type="ECO:0000256" key="1">
    <source>
        <dbReference type="ARBA" id="ARBA00011009"/>
    </source>
</evidence>
<dbReference type="PROSITE" id="PS00957">
    <property type="entry name" value="NAD_G3PDH"/>
    <property type="match status" value="1"/>
</dbReference>
<dbReference type="Gene3D" id="3.40.50.720">
    <property type="entry name" value="NAD(P)-binding Rossmann-like Domain"/>
    <property type="match status" value="1"/>
</dbReference>
<dbReference type="EMBL" id="QFXE01000020">
    <property type="protein sequence ID" value="RDH83386.1"/>
    <property type="molecule type" value="Genomic_DNA"/>
</dbReference>
<keyword evidence="7 13" id="KW-0594">Phospholipid biosynthesis</keyword>
<gene>
    <name evidence="13" type="primary">gpsA</name>
    <name evidence="20" type="ORF">DIZ78_15475</name>
</gene>
<comment type="catalytic activity">
    <reaction evidence="13">
        <text>sn-glycerol 3-phosphate + NAD(+) = dihydroxyacetone phosphate + NADH + H(+)</text>
        <dbReference type="Rhea" id="RHEA:11092"/>
        <dbReference type="ChEBI" id="CHEBI:15378"/>
        <dbReference type="ChEBI" id="CHEBI:57540"/>
        <dbReference type="ChEBI" id="CHEBI:57597"/>
        <dbReference type="ChEBI" id="CHEBI:57642"/>
        <dbReference type="ChEBI" id="CHEBI:57945"/>
        <dbReference type="EC" id="1.1.1.94"/>
    </reaction>
</comment>
<dbReference type="GO" id="GO:0005975">
    <property type="term" value="P:carbohydrate metabolic process"/>
    <property type="evidence" value="ECO:0007669"/>
    <property type="project" value="InterPro"/>
</dbReference>
<feature type="binding site" evidence="13">
    <location>
        <position position="130"/>
    </location>
    <ligand>
        <name>sn-glycerol 3-phosphate</name>
        <dbReference type="ChEBI" id="CHEBI:57597"/>
    </ligand>
</feature>
<dbReference type="Pfam" id="PF07479">
    <property type="entry name" value="NAD_Gly3P_dh_C"/>
    <property type="match status" value="1"/>
</dbReference>
<feature type="binding site" evidence="13">
    <location>
        <position position="36"/>
    </location>
    <ligand>
        <name>NADPH</name>
        <dbReference type="ChEBI" id="CHEBI:57783"/>
    </ligand>
</feature>
<dbReference type="InterPro" id="IPR013328">
    <property type="entry name" value="6PGD_dom2"/>
</dbReference>
<dbReference type="Gene3D" id="1.10.1040.10">
    <property type="entry name" value="N-(1-d-carboxylethyl)-l-norvaline Dehydrogenase, domain 2"/>
    <property type="match status" value="1"/>
</dbReference>
<dbReference type="PRINTS" id="PR00077">
    <property type="entry name" value="GPDHDRGNASE"/>
</dbReference>
<evidence type="ECO:0000256" key="12">
    <source>
        <dbReference type="ARBA" id="ARBA00080511"/>
    </source>
</evidence>
<evidence type="ECO:0000256" key="14">
    <source>
        <dbReference type="PIRSR" id="PIRSR000114-1"/>
    </source>
</evidence>
<evidence type="ECO:0000313" key="20">
    <source>
        <dbReference type="EMBL" id="RDH83386.1"/>
    </source>
</evidence>
<feature type="binding site" evidence="13">
    <location>
        <position position="213"/>
    </location>
    <ligand>
        <name>sn-glycerol 3-phosphate</name>
        <dbReference type="ChEBI" id="CHEBI:57597"/>
    </ligand>
</feature>
<comment type="caution">
    <text evidence="20">The sequence shown here is derived from an EMBL/GenBank/DDBJ whole genome shotgun (WGS) entry which is preliminary data.</text>
</comment>
<feature type="binding site" evidence="13">
    <location>
        <position position="35"/>
    </location>
    <ligand>
        <name>NADPH</name>
        <dbReference type="ChEBI" id="CHEBI:57783"/>
    </ligand>
</feature>
<evidence type="ECO:0000256" key="16">
    <source>
        <dbReference type="PIRSR" id="PIRSR000114-3"/>
    </source>
</evidence>
<dbReference type="PANTHER" id="PTHR11728:SF1">
    <property type="entry name" value="GLYCEROL-3-PHOSPHATE DEHYDROGENASE [NAD(+)] 2, CHLOROPLASTIC"/>
    <property type="match status" value="1"/>
</dbReference>
<comment type="function">
    <text evidence="13">Catalyzes the reduction of the glycolytic intermediate dihydroxyacetone phosphate (DHAP) to sn-glycerol 3-phosphate (G3P), the key precursor for phospholipid synthesis.</text>
</comment>
<feature type="binding site" evidence="13">
    <location>
        <position position="276"/>
    </location>
    <ligand>
        <name>sn-glycerol 3-phosphate</name>
        <dbReference type="ChEBI" id="CHEBI:57597"/>
    </ligand>
</feature>
<evidence type="ECO:0000256" key="10">
    <source>
        <dbReference type="ARBA" id="ARBA00066687"/>
    </source>
</evidence>
<feature type="binding site" evidence="13">
    <location>
        <position position="277"/>
    </location>
    <ligand>
        <name>sn-glycerol 3-phosphate</name>
        <dbReference type="ChEBI" id="CHEBI:57597"/>
    </ligand>
</feature>
<comment type="caution">
    <text evidence="13">Lacks conserved residue(s) required for the propagation of feature annotation.</text>
</comment>
<feature type="binding site" evidence="13">
    <location>
        <position position="160"/>
    </location>
    <ligand>
        <name>sn-glycerol 3-phosphate</name>
        <dbReference type="ChEBI" id="CHEBI:57597"/>
    </ligand>
</feature>
<feature type="binding site" evidence="16">
    <location>
        <position position="162"/>
    </location>
    <ligand>
        <name>NAD(+)</name>
        <dbReference type="ChEBI" id="CHEBI:57540"/>
    </ligand>
</feature>
<feature type="binding site" evidence="15">
    <location>
        <begin position="277"/>
        <end position="278"/>
    </location>
    <ligand>
        <name>substrate</name>
    </ligand>
</feature>